<evidence type="ECO:0000313" key="3">
    <source>
        <dbReference type="Proteomes" id="UP000199559"/>
    </source>
</evidence>
<dbReference type="PROSITE" id="PS51257">
    <property type="entry name" value="PROKAR_LIPOPROTEIN"/>
    <property type="match status" value="1"/>
</dbReference>
<evidence type="ECO:0000256" key="1">
    <source>
        <dbReference type="SAM" id="SignalP"/>
    </source>
</evidence>
<reference evidence="3" key="1">
    <citation type="submission" date="2016-10" db="EMBL/GenBank/DDBJ databases">
        <authorList>
            <person name="Varghese N."/>
            <person name="Submissions S."/>
        </authorList>
    </citation>
    <scope>NUCLEOTIDE SEQUENCE [LARGE SCALE GENOMIC DNA]</scope>
    <source>
        <strain evidence="3">DSM 28881</strain>
    </source>
</reference>
<evidence type="ECO:0000313" key="2">
    <source>
        <dbReference type="EMBL" id="SFJ24302.1"/>
    </source>
</evidence>
<accession>A0A1I3PSE6</accession>
<dbReference type="Proteomes" id="UP000199559">
    <property type="component" value="Unassembled WGS sequence"/>
</dbReference>
<protein>
    <recommendedName>
        <fullName evidence="4">DUF1684 domain-containing protein</fullName>
    </recommendedName>
</protein>
<keyword evidence="1" id="KW-0732">Signal</keyword>
<dbReference type="RefSeq" id="WP_090839996.1">
    <property type="nucleotide sequence ID" value="NZ_FORM01000005.1"/>
</dbReference>
<evidence type="ECO:0008006" key="4">
    <source>
        <dbReference type="Google" id="ProtNLM"/>
    </source>
</evidence>
<dbReference type="AlphaFoldDB" id="A0A1I3PSE6"/>
<name>A0A1I3PSE6_9FLAO</name>
<dbReference type="PANTHER" id="PTHR41913">
    <property type="entry name" value="DUF1684 DOMAIN-CONTAINING PROTEIN"/>
    <property type="match status" value="1"/>
</dbReference>
<dbReference type="InterPro" id="IPR012467">
    <property type="entry name" value="DUF1684"/>
</dbReference>
<dbReference type="STRING" id="1144750.SAMN05443431_105246"/>
<dbReference type="PANTHER" id="PTHR41913:SF1">
    <property type="entry name" value="DUF1684 DOMAIN-CONTAINING PROTEIN"/>
    <property type="match status" value="1"/>
</dbReference>
<feature type="signal peptide" evidence="1">
    <location>
        <begin position="1"/>
        <end position="18"/>
    </location>
</feature>
<sequence length="201" mass="23171">MKKVVVLFIIISVTLSCAQDKLPLLGDTEYQREMNANFKDAAKSPLTDSDRKAFRSLDFFKFDSTYVVTAAFKRTPNESSFKMKTTTDRLVDYVKYGEVTFTIDGKEQNLNVYQNIESVKQLGEEEALFLPFMDNTNGEESYKGGRYVEVKLPENNQMVINFNRAYNPYCAYNKKYSCPIVPSENILYVRIEAGVKKYKKD</sequence>
<proteinExistence type="predicted"/>
<dbReference type="EMBL" id="FORM01000005">
    <property type="protein sequence ID" value="SFJ24302.1"/>
    <property type="molecule type" value="Genomic_DNA"/>
</dbReference>
<feature type="chain" id="PRO_5011526969" description="DUF1684 domain-containing protein" evidence="1">
    <location>
        <begin position="19"/>
        <end position="201"/>
    </location>
</feature>
<dbReference type="Pfam" id="PF07920">
    <property type="entry name" value="DUF1684"/>
    <property type="match status" value="1"/>
</dbReference>
<organism evidence="2 3">
    <name type="scientific">Olleya namhaensis</name>
    <dbReference type="NCBI Taxonomy" id="1144750"/>
    <lineage>
        <taxon>Bacteria</taxon>
        <taxon>Pseudomonadati</taxon>
        <taxon>Bacteroidota</taxon>
        <taxon>Flavobacteriia</taxon>
        <taxon>Flavobacteriales</taxon>
        <taxon>Flavobacteriaceae</taxon>
    </lineage>
</organism>
<gene>
    <name evidence="2" type="ORF">SAMN05443431_105246</name>
</gene>
<keyword evidence="3" id="KW-1185">Reference proteome</keyword>